<proteinExistence type="inferred from homology"/>
<organism evidence="10 11">
    <name type="scientific">Clostridium scindens (strain JCM 10418 / VPI 12708)</name>
    <dbReference type="NCBI Taxonomy" id="29347"/>
    <lineage>
        <taxon>Bacteria</taxon>
        <taxon>Bacillati</taxon>
        <taxon>Bacillota</taxon>
        <taxon>Clostridia</taxon>
        <taxon>Lachnospirales</taxon>
        <taxon>Lachnospiraceae</taxon>
    </lineage>
</organism>
<evidence type="ECO:0000256" key="3">
    <source>
        <dbReference type="ARBA" id="ARBA00022475"/>
    </source>
</evidence>
<accession>A0A844F7E0</accession>
<evidence type="ECO:0000256" key="1">
    <source>
        <dbReference type="ARBA" id="ARBA00004651"/>
    </source>
</evidence>
<sequence length="257" mass="28114">MGVLICEIIMGILVIIAGTCIFSFLNVIIYRVPRQMSFVKYFSICPSCGERLEPKDLVPVFSYLFLNGKCRYCKASIGIRDTLIEVLGGLLALLCVYKYENYGTALTVFAFFCILTVVAFLDIEIMEIEDGCQIAMVILAVISIFTMPETSLLARLAGALCVSLPMLVLAIVIPGAFGGGDIKLMAACGLFLGWKITLVSAALAILFGGIYGCYLLAAQKADRKAYFPFGPFLCIGMAIGLLYGIRLIDWYLSLMIY</sequence>
<dbReference type="EMBL" id="VUMB01000024">
    <property type="protein sequence ID" value="MSS41026.1"/>
    <property type="molecule type" value="Genomic_DNA"/>
</dbReference>
<keyword evidence="4 7" id="KW-0812">Transmembrane</keyword>
<dbReference type="GO" id="GO:0004190">
    <property type="term" value="F:aspartic-type endopeptidase activity"/>
    <property type="evidence" value="ECO:0007669"/>
    <property type="project" value="InterPro"/>
</dbReference>
<evidence type="ECO:0000313" key="10">
    <source>
        <dbReference type="EMBL" id="MSS41026.1"/>
    </source>
</evidence>
<dbReference type="Gene3D" id="1.20.120.1220">
    <property type="match status" value="1"/>
</dbReference>
<evidence type="ECO:0000259" key="8">
    <source>
        <dbReference type="Pfam" id="PF01478"/>
    </source>
</evidence>
<feature type="transmembrane region" description="Helical" evidence="7">
    <location>
        <begin position="130"/>
        <end position="147"/>
    </location>
</feature>
<dbReference type="GO" id="GO:0006465">
    <property type="term" value="P:signal peptide processing"/>
    <property type="evidence" value="ECO:0007669"/>
    <property type="project" value="TreeGrafter"/>
</dbReference>
<dbReference type="InterPro" id="IPR000045">
    <property type="entry name" value="Prepilin_IV_endopep_pep"/>
</dbReference>
<evidence type="ECO:0000313" key="11">
    <source>
        <dbReference type="Proteomes" id="UP000462363"/>
    </source>
</evidence>
<feature type="domain" description="Prepilin peptidase A24 N-terminal" evidence="9">
    <location>
        <begin position="16"/>
        <end position="98"/>
    </location>
</feature>
<feature type="transmembrane region" description="Helical" evidence="7">
    <location>
        <begin position="184"/>
        <end position="217"/>
    </location>
</feature>
<dbReference type="AlphaFoldDB" id="A0A844F7E0"/>
<dbReference type="Pfam" id="PF06750">
    <property type="entry name" value="A24_N_bact"/>
    <property type="match status" value="1"/>
</dbReference>
<comment type="subcellular location">
    <subcellularLocation>
        <location evidence="1">Cell membrane</location>
        <topology evidence="1">Multi-pass membrane protein</topology>
    </subcellularLocation>
</comment>
<evidence type="ECO:0000256" key="6">
    <source>
        <dbReference type="ARBA" id="ARBA00023136"/>
    </source>
</evidence>
<evidence type="ECO:0000256" key="7">
    <source>
        <dbReference type="SAM" id="Phobius"/>
    </source>
</evidence>
<feature type="transmembrane region" description="Helical" evidence="7">
    <location>
        <begin position="12"/>
        <end position="32"/>
    </location>
</feature>
<feature type="transmembrane region" description="Helical" evidence="7">
    <location>
        <begin position="105"/>
        <end position="123"/>
    </location>
</feature>
<keyword evidence="6 7" id="KW-0472">Membrane</keyword>
<dbReference type="RefSeq" id="WP_154323115.1">
    <property type="nucleotide sequence ID" value="NZ_CP045695.1"/>
</dbReference>
<name>A0A844F7E0_CLOSV</name>
<dbReference type="GO" id="GO:0005886">
    <property type="term" value="C:plasma membrane"/>
    <property type="evidence" value="ECO:0007669"/>
    <property type="project" value="UniProtKB-SubCell"/>
</dbReference>
<dbReference type="Pfam" id="PF01478">
    <property type="entry name" value="Peptidase_A24"/>
    <property type="match status" value="1"/>
</dbReference>
<reference evidence="10 11" key="1">
    <citation type="submission" date="2019-08" db="EMBL/GenBank/DDBJ databases">
        <title>In-depth cultivation of the pig gut microbiome towards novel bacterial diversity and tailored functional studies.</title>
        <authorList>
            <person name="Wylensek D."/>
            <person name="Hitch T.C.A."/>
            <person name="Clavel T."/>
        </authorList>
    </citation>
    <scope>NUCLEOTIDE SEQUENCE [LARGE SCALE GENOMIC DNA]</scope>
    <source>
        <strain evidence="10 11">BL-389-WT-3D</strain>
    </source>
</reference>
<dbReference type="PANTHER" id="PTHR30487">
    <property type="entry name" value="TYPE 4 PREPILIN-LIKE PROTEINS LEADER PEPTIDE-PROCESSING ENZYME"/>
    <property type="match status" value="1"/>
</dbReference>
<dbReference type="InterPro" id="IPR050882">
    <property type="entry name" value="Prepilin_peptidase/N-MTase"/>
</dbReference>
<protein>
    <submittedName>
        <fullName evidence="10">Prepilin peptidase</fullName>
    </submittedName>
</protein>
<evidence type="ECO:0000259" key="9">
    <source>
        <dbReference type="Pfam" id="PF06750"/>
    </source>
</evidence>
<dbReference type="InterPro" id="IPR010627">
    <property type="entry name" value="Prepilin_pept_A24_N"/>
</dbReference>
<keyword evidence="5 7" id="KW-1133">Transmembrane helix</keyword>
<keyword evidence="3" id="KW-1003">Cell membrane</keyword>
<feature type="transmembrane region" description="Helical" evidence="7">
    <location>
        <begin position="153"/>
        <end position="177"/>
    </location>
</feature>
<dbReference type="PANTHER" id="PTHR30487:SF0">
    <property type="entry name" value="PREPILIN LEADER PEPTIDASE_N-METHYLTRANSFERASE-RELATED"/>
    <property type="match status" value="1"/>
</dbReference>
<comment type="similarity">
    <text evidence="2">Belongs to the peptidase A24 family.</text>
</comment>
<dbReference type="Proteomes" id="UP000462363">
    <property type="component" value="Unassembled WGS sequence"/>
</dbReference>
<gene>
    <name evidence="10" type="ORF">FYJ37_11865</name>
</gene>
<comment type="caution">
    <text evidence="10">The sequence shown here is derived from an EMBL/GenBank/DDBJ whole genome shotgun (WGS) entry which is preliminary data.</text>
</comment>
<evidence type="ECO:0000256" key="5">
    <source>
        <dbReference type="ARBA" id="ARBA00022989"/>
    </source>
</evidence>
<evidence type="ECO:0000256" key="2">
    <source>
        <dbReference type="ARBA" id="ARBA00005801"/>
    </source>
</evidence>
<feature type="domain" description="Prepilin type IV endopeptidase peptidase" evidence="8">
    <location>
        <begin position="110"/>
        <end position="212"/>
    </location>
</feature>
<feature type="transmembrane region" description="Helical" evidence="7">
    <location>
        <begin position="229"/>
        <end position="248"/>
    </location>
</feature>
<evidence type="ECO:0000256" key="4">
    <source>
        <dbReference type="ARBA" id="ARBA00022692"/>
    </source>
</evidence>